<dbReference type="Proteomes" id="UP000324222">
    <property type="component" value="Unassembled WGS sequence"/>
</dbReference>
<protein>
    <submittedName>
        <fullName evidence="1">Uncharacterized protein</fullName>
    </submittedName>
</protein>
<keyword evidence="2" id="KW-1185">Reference proteome</keyword>
<reference evidence="1 2" key="1">
    <citation type="submission" date="2019-05" db="EMBL/GenBank/DDBJ databases">
        <title>Another draft genome of Portunus trituberculatus and its Hox gene families provides insights of decapod evolution.</title>
        <authorList>
            <person name="Jeong J.-H."/>
            <person name="Song I."/>
            <person name="Kim S."/>
            <person name="Choi T."/>
            <person name="Kim D."/>
            <person name="Ryu S."/>
            <person name="Kim W."/>
        </authorList>
    </citation>
    <scope>NUCLEOTIDE SEQUENCE [LARGE SCALE GENOMIC DNA]</scope>
    <source>
        <tissue evidence="1">Muscle</tissue>
    </source>
</reference>
<name>A0A5B7GBI6_PORTR</name>
<dbReference type="AlphaFoldDB" id="A0A5B7GBI6"/>
<accession>A0A5B7GBI6</accession>
<proteinExistence type="predicted"/>
<organism evidence="1 2">
    <name type="scientific">Portunus trituberculatus</name>
    <name type="common">Swimming crab</name>
    <name type="synonym">Neptunus trituberculatus</name>
    <dbReference type="NCBI Taxonomy" id="210409"/>
    <lineage>
        <taxon>Eukaryota</taxon>
        <taxon>Metazoa</taxon>
        <taxon>Ecdysozoa</taxon>
        <taxon>Arthropoda</taxon>
        <taxon>Crustacea</taxon>
        <taxon>Multicrustacea</taxon>
        <taxon>Malacostraca</taxon>
        <taxon>Eumalacostraca</taxon>
        <taxon>Eucarida</taxon>
        <taxon>Decapoda</taxon>
        <taxon>Pleocyemata</taxon>
        <taxon>Brachyura</taxon>
        <taxon>Eubrachyura</taxon>
        <taxon>Portunoidea</taxon>
        <taxon>Portunidae</taxon>
        <taxon>Portuninae</taxon>
        <taxon>Portunus</taxon>
    </lineage>
</organism>
<dbReference type="EMBL" id="VSRR010014777">
    <property type="protein sequence ID" value="MPC57431.1"/>
    <property type="molecule type" value="Genomic_DNA"/>
</dbReference>
<evidence type="ECO:0000313" key="2">
    <source>
        <dbReference type="Proteomes" id="UP000324222"/>
    </source>
</evidence>
<gene>
    <name evidence="1" type="ORF">E2C01_051410</name>
</gene>
<evidence type="ECO:0000313" key="1">
    <source>
        <dbReference type="EMBL" id="MPC57431.1"/>
    </source>
</evidence>
<sequence length="100" mass="11037">MFAGANSIPEDKVAQVHLCIPVVGAFNNMTSSVNSTAQEAEMTFNICTLPLLNLLGWTAIHKLDIDVCTLLRKPEDYTGSDEMHAILEDNTPHHKFHKAC</sequence>
<comment type="caution">
    <text evidence="1">The sequence shown here is derived from an EMBL/GenBank/DDBJ whole genome shotgun (WGS) entry which is preliminary data.</text>
</comment>